<reference evidence="1" key="2">
    <citation type="submission" date="2021-03" db="EMBL/GenBank/DDBJ databases">
        <authorList>
            <person name="Alouane T."/>
            <person name="Langin T."/>
            <person name="Bonhomme L."/>
        </authorList>
    </citation>
    <scope>NUCLEOTIDE SEQUENCE</scope>
    <source>
        <strain evidence="1">MDC_Fg202</strain>
    </source>
</reference>
<evidence type="ECO:0000313" key="1">
    <source>
        <dbReference type="EMBL" id="CAG2003106.1"/>
    </source>
</evidence>
<protein>
    <recommendedName>
        <fullName evidence="4">F-box domain-containing protein</fullName>
    </recommendedName>
</protein>
<evidence type="ECO:0000313" key="2">
    <source>
        <dbReference type="EMBL" id="VIO54827.1"/>
    </source>
</evidence>
<dbReference type="EMBL" id="CAAKMV010000111">
    <property type="protein sequence ID" value="VIO54827.1"/>
    <property type="molecule type" value="Genomic_DNA"/>
</dbReference>
<dbReference type="EMBL" id="CAJPIJ010000174">
    <property type="protein sequence ID" value="CAG2003106.1"/>
    <property type="molecule type" value="Genomic_DNA"/>
</dbReference>
<accession>A0A2H3GDB6</accession>
<dbReference type="PANTHER" id="PTHR42057:SF2">
    <property type="entry name" value="F-BOX DOMAIN PROTEIN (AFU_ORTHOLOGUE AFUA_4G00200)-RELATED"/>
    <property type="match status" value="1"/>
</dbReference>
<evidence type="ECO:0008006" key="4">
    <source>
        <dbReference type="Google" id="ProtNLM"/>
    </source>
</evidence>
<dbReference type="OrthoDB" id="3140657at2759"/>
<dbReference type="PANTHER" id="PTHR42057">
    <property type="entry name" value="F-BOX DOMAIN PROTEIN (AFU_ORTHOLOGUE AFUA_4G00200)"/>
    <property type="match status" value="1"/>
</dbReference>
<evidence type="ECO:0000313" key="3">
    <source>
        <dbReference type="Proteomes" id="UP000746612"/>
    </source>
</evidence>
<reference evidence="2" key="1">
    <citation type="submission" date="2019-04" db="EMBL/GenBank/DDBJ databases">
        <authorList>
            <person name="Melise S."/>
            <person name="Noan J."/>
            <person name="Okalmin O."/>
        </authorList>
    </citation>
    <scope>NUCLEOTIDE SEQUENCE</scope>
    <source>
        <strain evidence="2">FN9</strain>
    </source>
</reference>
<dbReference type="Proteomes" id="UP000746612">
    <property type="component" value="Unassembled WGS sequence"/>
</dbReference>
<dbReference type="AlphaFoldDB" id="A0A2H3GDB6"/>
<proteinExistence type="predicted"/>
<sequence length="533" mass="61848">MASSGTTLAPEIWDNICAYLTPPSVANLRLASAAFNNIALPWKYRSIRLEAFGPSVERFVSIAKTPNLRNLVREITIDTRVDLDWQYACNETYPFPLAFMNALPYLRYFTSVTALHIRFEEHCGNQEEFHYLSLAETYLFRYKVLDTIFHCAAGLWTLEKQLKIDEELDEERGVDGSDQDEDADEWDKKCDYSDQDVDFHGSCFALRELTISNLADYADSDISDSKAWQTIMALPTLVDFKLFVTAQDDEAAPENEVYFIERYEFFDSLPTTWLTLNMSQNLRVLSLYFKDYWGWLPTMHFRDYGHDSPFPQLKVLALGNYVFSHEWQVDWFPMIGKENGSGGLEELYLDDCPILYHARQTAVGDDGYPDYLAIIRARSDEYNPQEHDFHLRWHTVLSQWKDQMKGLKVFRMGHGSWWGMTPRTFDLISNDPDYKDVDRNVLDHRLSYNTHRTFACPAPSQENSQPEMWRHGAGLDDERNTRMKYIDYDIGLGPSPWLEQDGVFEPEEGTADKDEIAWNALNSSLMSRAFILT</sequence>
<name>A0A2H3GDB6_GIBZA</name>
<gene>
    <name evidence="2" type="ORF">FUG_LOCUS145014</name>
    <name evidence="1" type="ORF">MDCFG202_LOCUS488262</name>
</gene>
<organism evidence="1 3">
    <name type="scientific">Gibberella zeae</name>
    <name type="common">Wheat head blight fungus</name>
    <name type="synonym">Fusarium graminearum</name>
    <dbReference type="NCBI Taxonomy" id="5518"/>
    <lineage>
        <taxon>Eukaryota</taxon>
        <taxon>Fungi</taxon>
        <taxon>Dikarya</taxon>
        <taxon>Ascomycota</taxon>
        <taxon>Pezizomycotina</taxon>
        <taxon>Sordariomycetes</taxon>
        <taxon>Hypocreomycetidae</taxon>
        <taxon>Hypocreales</taxon>
        <taxon>Nectriaceae</taxon>
        <taxon>Fusarium</taxon>
    </lineage>
</organism>